<keyword evidence="5 8" id="KW-0645">Protease</keyword>
<evidence type="ECO:0000256" key="3">
    <source>
        <dbReference type="PIRSR" id="PIRSR601461-1"/>
    </source>
</evidence>
<keyword evidence="5" id="KW-0378">Hydrolase</keyword>
<evidence type="ECO:0000256" key="2">
    <source>
        <dbReference type="ARBA" id="ARBA00022750"/>
    </source>
</evidence>
<dbReference type="GeneID" id="63848237"/>
<evidence type="ECO:0000313" key="9">
    <source>
        <dbReference type="Proteomes" id="UP000800039"/>
    </source>
</evidence>
<dbReference type="RefSeq" id="XP_040787541.1">
    <property type="nucleotide sequence ID" value="XM_040930985.1"/>
</dbReference>
<feature type="chain" id="PRO_5040315882" evidence="6">
    <location>
        <begin position="21"/>
        <end position="430"/>
    </location>
</feature>
<dbReference type="InterPro" id="IPR001969">
    <property type="entry name" value="Aspartic_peptidase_AS"/>
</dbReference>
<name>A0A9P4GFA0_9PLEO</name>
<comment type="similarity">
    <text evidence="1 5">Belongs to the peptidase A1 family.</text>
</comment>
<dbReference type="InterPro" id="IPR033121">
    <property type="entry name" value="PEPTIDASE_A1"/>
</dbReference>
<feature type="domain" description="Peptidase A1" evidence="7">
    <location>
        <begin position="43"/>
        <end position="404"/>
    </location>
</feature>
<evidence type="ECO:0000256" key="5">
    <source>
        <dbReference type="RuleBase" id="RU000454"/>
    </source>
</evidence>
<evidence type="ECO:0000256" key="6">
    <source>
        <dbReference type="SAM" id="SignalP"/>
    </source>
</evidence>
<dbReference type="InterPro" id="IPR021109">
    <property type="entry name" value="Peptidase_aspartic_dom_sf"/>
</dbReference>
<evidence type="ECO:0000256" key="4">
    <source>
        <dbReference type="PIRSR" id="PIRSR601461-2"/>
    </source>
</evidence>
<evidence type="ECO:0000259" key="7">
    <source>
        <dbReference type="PROSITE" id="PS51767"/>
    </source>
</evidence>
<evidence type="ECO:0000256" key="1">
    <source>
        <dbReference type="ARBA" id="ARBA00007447"/>
    </source>
</evidence>
<dbReference type="InterPro" id="IPR001461">
    <property type="entry name" value="Aspartic_peptidase_A1"/>
</dbReference>
<accession>A0A9P4GFA0</accession>
<evidence type="ECO:0000313" key="8">
    <source>
        <dbReference type="EMBL" id="KAF1844978.1"/>
    </source>
</evidence>
<sequence length="430" mass="47027">MSRLLRCSLCLLSISTLVIAQDSLQIDNPYEVPIYNDLAYQRYNIAIALGTPPQSFSLLFDTGSTDVWVPSPDSSGCAPSCPPGFDPAASSSIIKTNISFDARYGFTPDVAVLGSYYNDSISVAGLPSTSTAQFAVGDVPWLLFTQGTWGIFGLGSRLQEAVYSSPTSPFHGDLSATYTPLWERLGLASPSGKRKFSVWLNSQNAEKGSVQFGGEDATKYHGRLRQVPVNLWRGELADWSVNVTSVTRVRVDGSGEETKTRLTAEDYSVDFVIDTGSPNMYIPTTLYESVVAGLHATEVINGAPYVPCSLRSTSTGFLDFEFQTDAKGRRRSRYHPVKIRVPYSEIIYPFGYPVTVPPVRDVDGADMCYFGVVPQDGRIRLLGATFARSAYLVFDAENSEIRIAQAKSETGHPSLLPQIEYLRSFTSGAR</sequence>
<keyword evidence="2 5" id="KW-0064">Aspartyl protease</keyword>
<feature type="active site" evidence="3">
    <location>
        <position position="274"/>
    </location>
</feature>
<dbReference type="PANTHER" id="PTHR47966:SF51">
    <property type="entry name" value="BETA-SITE APP-CLEAVING ENZYME, ISOFORM A-RELATED"/>
    <property type="match status" value="1"/>
</dbReference>
<reference evidence="8" key="1">
    <citation type="submission" date="2020-01" db="EMBL/GenBank/DDBJ databases">
        <authorList>
            <consortium name="DOE Joint Genome Institute"/>
            <person name="Haridas S."/>
            <person name="Albert R."/>
            <person name="Binder M."/>
            <person name="Bloem J."/>
            <person name="Labutti K."/>
            <person name="Salamov A."/>
            <person name="Andreopoulos B."/>
            <person name="Baker S.E."/>
            <person name="Barry K."/>
            <person name="Bills G."/>
            <person name="Bluhm B.H."/>
            <person name="Cannon C."/>
            <person name="Castanera R."/>
            <person name="Culley D.E."/>
            <person name="Daum C."/>
            <person name="Ezra D."/>
            <person name="Gonzalez J.B."/>
            <person name="Henrissat B."/>
            <person name="Kuo A."/>
            <person name="Liang C."/>
            <person name="Lipzen A."/>
            <person name="Lutzoni F."/>
            <person name="Magnuson J."/>
            <person name="Mondo S."/>
            <person name="Nolan M."/>
            <person name="Ohm R."/>
            <person name="Pangilinan J."/>
            <person name="Park H.-J."/>
            <person name="Ramirez L."/>
            <person name="Alfaro M."/>
            <person name="Sun H."/>
            <person name="Tritt A."/>
            <person name="Yoshinaga Y."/>
            <person name="Zwiers L.-H."/>
            <person name="Turgeon B.G."/>
            <person name="Goodwin S.B."/>
            <person name="Spatafora J.W."/>
            <person name="Crous P.W."/>
            <person name="Grigoriev I.V."/>
        </authorList>
    </citation>
    <scope>NUCLEOTIDE SEQUENCE</scope>
    <source>
        <strain evidence="8">CBS 394.84</strain>
    </source>
</reference>
<dbReference type="PROSITE" id="PS00141">
    <property type="entry name" value="ASP_PROTEASE"/>
    <property type="match status" value="1"/>
</dbReference>
<comment type="caution">
    <text evidence="8">The sequence shown here is derived from an EMBL/GenBank/DDBJ whole genome shotgun (WGS) entry which is preliminary data.</text>
</comment>
<keyword evidence="4" id="KW-1015">Disulfide bond</keyword>
<dbReference type="PROSITE" id="PS51767">
    <property type="entry name" value="PEPTIDASE_A1"/>
    <property type="match status" value="1"/>
</dbReference>
<dbReference type="EMBL" id="ML976616">
    <property type="protein sequence ID" value="KAF1844978.1"/>
    <property type="molecule type" value="Genomic_DNA"/>
</dbReference>
<feature type="signal peptide" evidence="6">
    <location>
        <begin position="1"/>
        <end position="20"/>
    </location>
</feature>
<dbReference type="OrthoDB" id="771136at2759"/>
<dbReference type="GO" id="GO:0006508">
    <property type="term" value="P:proteolysis"/>
    <property type="evidence" value="ECO:0007669"/>
    <property type="project" value="UniProtKB-KW"/>
</dbReference>
<proteinExistence type="inferred from homology"/>
<keyword evidence="6" id="KW-0732">Signal</keyword>
<dbReference type="PANTHER" id="PTHR47966">
    <property type="entry name" value="BETA-SITE APP-CLEAVING ENZYME, ISOFORM A-RELATED"/>
    <property type="match status" value="1"/>
</dbReference>
<dbReference type="GO" id="GO:0000324">
    <property type="term" value="C:fungal-type vacuole"/>
    <property type="evidence" value="ECO:0007669"/>
    <property type="project" value="TreeGrafter"/>
</dbReference>
<dbReference type="GO" id="GO:0004190">
    <property type="term" value="F:aspartic-type endopeptidase activity"/>
    <property type="evidence" value="ECO:0007669"/>
    <property type="project" value="UniProtKB-KW"/>
</dbReference>
<dbReference type="Pfam" id="PF00026">
    <property type="entry name" value="Asp"/>
    <property type="match status" value="1"/>
</dbReference>
<dbReference type="SUPFAM" id="SSF50630">
    <property type="entry name" value="Acid proteases"/>
    <property type="match status" value="1"/>
</dbReference>
<dbReference type="Proteomes" id="UP000800039">
    <property type="component" value="Unassembled WGS sequence"/>
</dbReference>
<dbReference type="Gene3D" id="2.40.70.10">
    <property type="entry name" value="Acid Proteases"/>
    <property type="match status" value="2"/>
</dbReference>
<organism evidence="8 9">
    <name type="scientific">Cucurbitaria berberidis CBS 394.84</name>
    <dbReference type="NCBI Taxonomy" id="1168544"/>
    <lineage>
        <taxon>Eukaryota</taxon>
        <taxon>Fungi</taxon>
        <taxon>Dikarya</taxon>
        <taxon>Ascomycota</taxon>
        <taxon>Pezizomycotina</taxon>
        <taxon>Dothideomycetes</taxon>
        <taxon>Pleosporomycetidae</taxon>
        <taxon>Pleosporales</taxon>
        <taxon>Pleosporineae</taxon>
        <taxon>Cucurbitariaceae</taxon>
        <taxon>Cucurbitaria</taxon>
    </lineage>
</organism>
<gene>
    <name evidence="8" type="ORF">K460DRAFT_336773</name>
</gene>
<feature type="active site" evidence="3">
    <location>
        <position position="61"/>
    </location>
</feature>
<keyword evidence="9" id="KW-1185">Reference proteome</keyword>
<protein>
    <submittedName>
        <fullName evidence="8">Acid protease</fullName>
    </submittedName>
</protein>
<dbReference type="PRINTS" id="PR00792">
    <property type="entry name" value="PEPSIN"/>
</dbReference>
<dbReference type="AlphaFoldDB" id="A0A9P4GFA0"/>
<feature type="disulfide bond" evidence="4">
    <location>
        <begin position="308"/>
        <end position="368"/>
    </location>
</feature>